<dbReference type="OMA" id="CEAKARR"/>
<organism evidence="4 5">
    <name type="scientific">Micromonas commoda (strain RCC299 / NOUM17 / CCMP2709)</name>
    <name type="common">Picoplanktonic green alga</name>
    <dbReference type="NCBI Taxonomy" id="296587"/>
    <lineage>
        <taxon>Eukaryota</taxon>
        <taxon>Viridiplantae</taxon>
        <taxon>Chlorophyta</taxon>
        <taxon>Mamiellophyceae</taxon>
        <taxon>Mamiellales</taxon>
        <taxon>Mamiellaceae</taxon>
        <taxon>Micromonas</taxon>
    </lineage>
</organism>
<proteinExistence type="predicted"/>
<keyword evidence="2" id="KW-0472">Membrane</keyword>
<dbReference type="InParanoid" id="C1EDF4"/>
<evidence type="ECO:0000256" key="2">
    <source>
        <dbReference type="SAM" id="Phobius"/>
    </source>
</evidence>
<dbReference type="KEGG" id="mis:MICPUN_62252"/>
<feature type="transmembrane region" description="Helical" evidence="2">
    <location>
        <begin position="80"/>
        <end position="99"/>
    </location>
</feature>
<sequence length="624" mass="68702">MGIKSRQRRRQQAAGRASAGNAGVPRGFNPRTGEFDGTGMSQDEILALYEELAAEERRRQRGGRVRYSEGNAVMKLWNGVYRLVAVVAVVLIASFTQLFPTAEAYDRRRGQDPNARFGDDAGDEGAENVGGAGGSGPEKTPRDEPAKPTDPFETLGLDKSTATADDVAKAFKRMAIKWHPDKNLDREEEAKHMMQTINAARARCVQILEGGKDPEERDDAEFDPTKPRPEGDDDDASDASDDDVGGADCEAKARRRAERAHRRMYEEMQRDYERRRRQERQRVRLEARQPGARFKRQRDAHAARARRSESSEKDTKRSEDADGADAEAGSEPNDSNPADTSGGSANRSGKGSSTNRKKNRARKDKSRFAERGETDEEDDRRTGRKRLGGVESCAERMDACVHEIALAVRAHAPTLLAELLMFECPPLAPVDPDGNTPLHYVARYDPGLVEAFLQVVGEGWRAAATAKNNHGQTPVDMLSPEVEDLDEKTAAQADRVDSVKGTSPAAVEERERLEKQARERAEASRLGAERIRKITGYAQREEEKRRVLTRRTFDARGAARVSVAATASCATAYFVVWTGVWGAWVWAAGVFFATAVFALDRLVPREQVAEFAGNGDGEGDGAAT</sequence>
<dbReference type="SUPFAM" id="SSF46565">
    <property type="entry name" value="Chaperone J-domain"/>
    <property type="match status" value="1"/>
</dbReference>
<dbReference type="Pfam" id="PF00226">
    <property type="entry name" value="DnaJ"/>
    <property type="match status" value="1"/>
</dbReference>
<feature type="region of interest" description="Disordered" evidence="1">
    <location>
        <begin position="1"/>
        <end position="39"/>
    </location>
</feature>
<feature type="domain" description="J" evidence="3">
    <location>
        <begin position="150"/>
        <end position="226"/>
    </location>
</feature>
<keyword evidence="2" id="KW-0812">Transmembrane</keyword>
<dbReference type="InterPro" id="IPR036770">
    <property type="entry name" value="Ankyrin_rpt-contain_sf"/>
</dbReference>
<feature type="compositionally biased region" description="Basic and acidic residues" evidence="1">
    <location>
        <begin position="297"/>
        <end position="320"/>
    </location>
</feature>
<feature type="compositionally biased region" description="Basic residues" evidence="1">
    <location>
        <begin position="1"/>
        <end position="11"/>
    </location>
</feature>
<feature type="compositionally biased region" description="Basic residues" evidence="1">
    <location>
        <begin position="355"/>
        <end position="365"/>
    </location>
</feature>
<dbReference type="GO" id="GO:0005737">
    <property type="term" value="C:cytoplasm"/>
    <property type="evidence" value="ECO:0007669"/>
    <property type="project" value="TreeGrafter"/>
</dbReference>
<dbReference type="InterPro" id="IPR001623">
    <property type="entry name" value="DnaJ_domain"/>
</dbReference>
<dbReference type="EMBL" id="CP001330">
    <property type="protein sequence ID" value="ACO66046.1"/>
    <property type="molecule type" value="Genomic_DNA"/>
</dbReference>
<dbReference type="PROSITE" id="PS50076">
    <property type="entry name" value="DNAJ_2"/>
    <property type="match status" value="1"/>
</dbReference>
<dbReference type="CDD" id="cd06257">
    <property type="entry name" value="DnaJ"/>
    <property type="match status" value="1"/>
</dbReference>
<dbReference type="RefSeq" id="XP_002504788.1">
    <property type="nucleotide sequence ID" value="XM_002504742.1"/>
</dbReference>
<feature type="compositionally biased region" description="Polar residues" evidence="1">
    <location>
        <begin position="332"/>
        <end position="354"/>
    </location>
</feature>
<dbReference type="InterPro" id="IPR036869">
    <property type="entry name" value="J_dom_sf"/>
</dbReference>
<feature type="transmembrane region" description="Helical" evidence="2">
    <location>
        <begin position="574"/>
        <end position="599"/>
    </location>
</feature>
<keyword evidence="5" id="KW-1185">Reference proteome</keyword>
<feature type="region of interest" description="Disordered" evidence="1">
    <location>
        <begin position="109"/>
        <end position="161"/>
    </location>
</feature>
<dbReference type="GeneID" id="8247520"/>
<dbReference type="OrthoDB" id="269848at2759"/>
<dbReference type="InterPro" id="IPR051964">
    <property type="entry name" value="Chaperone_stress_response"/>
</dbReference>
<name>C1EDF4_MICCC</name>
<dbReference type="STRING" id="296587.C1EDF4"/>
<accession>C1EDF4</accession>
<feature type="compositionally biased region" description="Acidic residues" evidence="1">
    <location>
        <begin position="231"/>
        <end position="245"/>
    </location>
</feature>
<protein>
    <recommendedName>
        <fullName evidence="3">J domain-containing protein</fullName>
    </recommendedName>
</protein>
<keyword evidence="2" id="KW-1133">Transmembrane helix</keyword>
<dbReference type="SMART" id="SM00271">
    <property type="entry name" value="DnaJ"/>
    <property type="match status" value="1"/>
</dbReference>
<dbReference type="PANTHER" id="PTHR44029:SF1">
    <property type="entry name" value="DNAJ HOMOLOG SUBFAMILY C MEMBER 21"/>
    <property type="match status" value="1"/>
</dbReference>
<dbReference type="AlphaFoldDB" id="C1EDF4"/>
<evidence type="ECO:0000259" key="3">
    <source>
        <dbReference type="PROSITE" id="PS50076"/>
    </source>
</evidence>
<feature type="compositionally biased region" description="Basic residues" evidence="1">
    <location>
        <begin position="253"/>
        <end position="262"/>
    </location>
</feature>
<feature type="compositionally biased region" description="Low complexity" evidence="1">
    <location>
        <begin position="12"/>
        <end position="23"/>
    </location>
</feature>
<gene>
    <name evidence="4" type="ORF">MICPUN_62252</name>
</gene>
<evidence type="ECO:0000313" key="4">
    <source>
        <dbReference type="EMBL" id="ACO66046.1"/>
    </source>
</evidence>
<feature type="compositionally biased region" description="Basic and acidic residues" evidence="1">
    <location>
        <begin position="263"/>
        <end position="287"/>
    </location>
</feature>
<feature type="region of interest" description="Disordered" evidence="1">
    <location>
        <begin position="488"/>
        <end position="511"/>
    </location>
</feature>
<evidence type="ECO:0000313" key="5">
    <source>
        <dbReference type="Proteomes" id="UP000002009"/>
    </source>
</evidence>
<evidence type="ECO:0000256" key="1">
    <source>
        <dbReference type="SAM" id="MobiDB-lite"/>
    </source>
</evidence>
<dbReference type="PANTHER" id="PTHR44029">
    <property type="entry name" value="DNAJ HOMOLOG SUBFAMILY C MEMBER 21"/>
    <property type="match status" value="1"/>
</dbReference>
<dbReference type="Proteomes" id="UP000002009">
    <property type="component" value="Chromosome 11"/>
</dbReference>
<dbReference type="Gene3D" id="1.25.40.20">
    <property type="entry name" value="Ankyrin repeat-containing domain"/>
    <property type="match status" value="1"/>
</dbReference>
<dbReference type="Gene3D" id="1.10.287.110">
    <property type="entry name" value="DnaJ domain"/>
    <property type="match status" value="1"/>
</dbReference>
<feature type="region of interest" description="Disordered" evidence="1">
    <location>
        <begin position="209"/>
        <end position="384"/>
    </location>
</feature>
<reference evidence="4 5" key="1">
    <citation type="journal article" date="2009" name="Science">
        <title>Green evolution and dynamic adaptations revealed by genomes of the marine picoeukaryotes Micromonas.</title>
        <authorList>
            <person name="Worden A.Z."/>
            <person name="Lee J.H."/>
            <person name="Mock T."/>
            <person name="Rouze P."/>
            <person name="Simmons M.P."/>
            <person name="Aerts A.L."/>
            <person name="Allen A.E."/>
            <person name="Cuvelier M.L."/>
            <person name="Derelle E."/>
            <person name="Everett M.V."/>
            <person name="Foulon E."/>
            <person name="Grimwood J."/>
            <person name="Gundlach H."/>
            <person name="Henrissat B."/>
            <person name="Napoli C."/>
            <person name="McDonald S.M."/>
            <person name="Parker M.S."/>
            <person name="Rombauts S."/>
            <person name="Salamov A."/>
            <person name="Von Dassow P."/>
            <person name="Badger J.H."/>
            <person name="Coutinho P.M."/>
            <person name="Demir E."/>
            <person name="Dubchak I."/>
            <person name="Gentemann C."/>
            <person name="Eikrem W."/>
            <person name="Gready J.E."/>
            <person name="John U."/>
            <person name="Lanier W."/>
            <person name="Lindquist E.A."/>
            <person name="Lucas S."/>
            <person name="Mayer K.F."/>
            <person name="Moreau H."/>
            <person name="Not F."/>
            <person name="Otillar R."/>
            <person name="Panaud O."/>
            <person name="Pangilinan J."/>
            <person name="Paulsen I."/>
            <person name="Piegu B."/>
            <person name="Poliakov A."/>
            <person name="Robbens S."/>
            <person name="Schmutz J."/>
            <person name="Toulza E."/>
            <person name="Wyss T."/>
            <person name="Zelensky A."/>
            <person name="Zhou K."/>
            <person name="Armbrust E.V."/>
            <person name="Bhattacharya D."/>
            <person name="Goodenough U.W."/>
            <person name="Van de Peer Y."/>
            <person name="Grigoriev I.V."/>
        </authorList>
    </citation>
    <scope>NUCLEOTIDE SEQUENCE [LARGE SCALE GENOMIC DNA]</scope>
    <source>
        <strain evidence="5">RCC299 / NOUM17</strain>
    </source>
</reference>